<evidence type="ECO:0000256" key="3">
    <source>
        <dbReference type="ARBA" id="ARBA00022763"/>
    </source>
</evidence>
<dbReference type="Pfam" id="PF21445">
    <property type="entry name" value="ADDB_N"/>
    <property type="match status" value="1"/>
</dbReference>
<keyword evidence="13" id="KW-1185">Reference proteome</keyword>
<evidence type="ECO:0000256" key="5">
    <source>
        <dbReference type="ARBA" id="ARBA00022806"/>
    </source>
</evidence>
<dbReference type="InterPro" id="IPR038726">
    <property type="entry name" value="PDDEXK_AddAB-type"/>
</dbReference>
<keyword evidence="5" id="KW-0347">Helicase</keyword>
<evidence type="ECO:0000256" key="1">
    <source>
        <dbReference type="ARBA" id="ARBA00022722"/>
    </source>
</evidence>
<evidence type="ECO:0000313" key="13">
    <source>
        <dbReference type="Proteomes" id="UP001652461"/>
    </source>
</evidence>
<evidence type="ECO:0000256" key="8">
    <source>
        <dbReference type="ARBA" id="ARBA00023125"/>
    </source>
</evidence>
<keyword evidence="7" id="KW-0067">ATP-binding</keyword>
<comment type="caution">
    <text evidence="12">The sequence shown here is derived from an EMBL/GenBank/DDBJ whole genome shotgun (WGS) entry which is preliminary data.</text>
</comment>
<accession>A0ABT2RZN8</accession>
<evidence type="ECO:0000256" key="6">
    <source>
        <dbReference type="ARBA" id="ARBA00022839"/>
    </source>
</evidence>
<keyword evidence="4 12" id="KW-0378">Hydrolase</keyword>
<feature type="domain" description="PD-(D/E)XK endonuclease-like" evidence="10">
    <location>
        <begin position="794"/>
        <end position="1131"/>
    </location>
</feature>
<keyword evidence="2" id="KW-0547">Nucleotide-binding</keyword>
<dbReference type="InterPro" id="IPR027417">
    <property type="entry name" value="P-loop_NTPase"/>
</dbReference>
<keyword evidence="8" id="KW-0238">DNA-binding</keyword>
<dbReference type="GO" id="GO:0008854">
    <property type="term" value="F:exodeoxyribonuclease V activity"/>
    <property type="evidence" value="ECO:0007669"/>
    <property type="project" value="UniProtKB-EC"/>
</dbReference>
<evidence type="ECO:0000256" key="4">
    <source>
        <dbReference type="ARBA" id="ARBA00022801"/>
    </source>
</evidence>
<name>A0ABT2RZN8_9FIRM</name>
<sequence length="1162" mass="133752">MSLQFIFGNSGAGKSYTLFRSVIEDSIRHPEQSYLVIVPEQFTMQTQKELVRLHPDGGILNIDILSFQRLAYRVFEETGTQVGKVLEETGKNLVLRKLAQEKKGELRVLGGNLKKMGYISEIKSLISELTQYAVTEEALADFLEKSKEKPHLYYKLCDVQVLYKAFHAYLADQYITAEELLEVLCRVAERSQMIRESVIVLDGFTGFTPIQNKLMQKLMQYAKKVMVTVTIDERENPYHVEGEHQLFYLSKKTVAGLKRLAQEVDVKEEEPVWVHPGEKSRFAAGGELQWLEQNLFRLRWQQYPQNDGDKKECKPQQNSEKVRFVEEGILESGQMKGQISLHVLKNPEEEVAWAAGRIRELIREKHYHYRDFALITGDMESYSPVLERVLADYEIPCFLDNKRSILKNPFVEFIRALLEIAEQDFSYESVFRYLRSGLSGMEPEETDLLENYVLALGIRGAKRWEERFIRSYKGLTEEELEQIDSYRTRVAEDLLPFVKIQRKKAVDVRTRTMALYELITQKGIQSRLAVFEERFKRENNQVLAKEYHQIYGILMDLLDKLVDLMGDEKLTIREYTEILEAGFAEARVGVIPPGVDQVMAGDMERTRLKDVKILFFLGVNEGSVPKNSSRAGLLSDMEREQLRVSGMELAPTAREQGYIQRFYLYLNLTKPSDELYLSCTLLDSGGKALRASYLMNVMKRLFPELELRQETVRRENGLPRTEREGVRLLIEGLKEYREGRGSAQFYELYRWYAKQERYEEKLTQLLNGAFLAHQDTKLGKAVAHALYGTVLENSVTRLEQYAACAYAHFLMYGLKLSEREQYEFAPVDMGNIFHETLEAFSKKLDASDYTWRTLPQEVADEWVEECLASLTVDYGNTVLNSTARNNYMIRRMARILKRTVWALGEQIRKGLFTPENYEISFSSVSDLESINIELSPEERLKLRGRIDRVDTCEDGEHVYVKVIDYKSGNTSFQLLSLYHGLQLQLVIYLNAAIELMKKEHPDKEVLPAGVLYYQLQDPVLDTDGEEADVTARVLEKLKPNGLINADPEIIQRLDQSMPGRSQVLPIAYNKDGSLRAGSSVASSGQFAALSRYVNRKIQKIGSEVLDGRMDVNPYELKGRTACDYCAYSGVCGLDSKTGGFHRRRLPIFGDDEIWKQIEEEEQ</sequence>
<feature type="domain" description="ATP-dependent helicase/deoxyribonuclease subunit B N-terminal" evidence="11">
    <location>
        <begin position="5"/>
        <end position="292"/>
    </location>
</feature>
<dbReference type="InterPro" id="IPR011604">
    <property type="entry name" value="PDDEXK-like_dom_sf"/>
</dbReference>
<dbReference type="Gene3D" id="3.40.50.300">
    <property type="entry name" value="P-loop containing nucleotide triphosphate hydrolases"/>
    <property type="match status" value="3"/>
</dbReference>
<evidence type="ECO:0000256" key="7">
    <source>
        <dbReference type="ARBA" id="ARBA00022840"/>
    </source>
</evidence>
<dbReference type="PANTHER" id="PTHR30591">
    <property type="entry name" value="RECBCD ENZYME SUBUNIT RECC"/>
    <property type="match status" value="1"/>
</dbReference>
<dbReference type="InterPro" id="IPR011335">
    <property type="entry name" value="Restrct_endonuc-II-like"/>
</dbReference>
<dbReference type="SUPFAM" id="SSF52980">
    <property type="entry name" value="Restriction endonuclease-like"/>
    <property type="match status" value="1"/>
</dbReference>
<dbReference type="Proteomes" id="UP001652461">
    <property type="component" value="Unassembled WGS sequence"/>
</dbReference>
<organism evidence="12 13">
    <name type="scientific">Laedolimicola ammoniilytica</name>
    <dbReference type="NCBI Taxonomy" id="2981771"/>
    <lineage>
        <taxon>Bacteria</taxon>
        <taxon>Bacillati</taxon>
        <taxon>Bacillota</taxon>
        <taxon>Clostridia</taxon>
        <taxon>Lachnospirales</taxon>
        <taxon>Lachnospiraceae</taxon>
        <taxon>Laedolimicola</taxon>
    </lineage>
</organism>
<dbReference type="Pfam" id="PF12705">
    <property type="entry name" value="PDDEXK_1"/>
    <property type="match status" value="1"/>
</dbReference>
<dbReference type="SUPFAM" id="SSF52540">
    <property type="entry name" value="P-loop containing nucleoside triphosphate hydrolases"/>
    <property type="match status" value="1"/>
</dbReference>
<gene>
    <name evidence="12" type="ORF">OCV63_12930</name>
</gene>
<dbReference type="Gene3D" id="3.90.320.10">
    <property type="match status" value="1"/>
</dbReference>
<evidence type="ECO:0000256" key="2">
    <source>
        <dbReference type="ARBA" id="ARBA00022741"/>
    </source>
</evidence>
<keyword evidence="1" id="KW-0540">Nuclease</keyword>
<evidence type="ECO:0000313" key="12">
    <source>
        <dbReference type="EMBL" id="MCU6697790.1"/>
    </source>
</evidence>
<keyword evidence="9" id="KW-0234">DNA repair</keyword>
<reference evidence="12 13" key="1">
    <citation type="journal article" date="2021" name="ISME Commun">
        <title>Automated analysis of genomic sequences facilitates high-throughput and comprehensive description of bacteria.</title>
        <authorList>
            <person name="Hitch T.C.A."/>
        </authorList>
    </citation>
    <scope>NUCLEOTIDE SEQUENCE [LARGE SCALE GENOMIC DNA]</scope>
    <source>
        <strain evidence="12 13">Sanger_04</strain>
    </source>
</reference>
<evidence type="ECO:0000256" key="9">
    <source>
        <dbReference type="ARBA" id="ARBA00023204"/>
    </source>
</evidence>
<evidence type="ECO:0000259" key="10">
    <source>
        <dbReference type="Pfam" id="PF12705"/>
    </source>
</evidence>
<proteinExistence type="predicted"/>
<dbReference type="EC" id="3.1.11.5" evidence="12"/>
<evidence type="ECO:0000259" key="11">
    <source>
        <dbReference type="Pfam" id="PF21445"/>
    </source>
</evidence>
<dbReference type="PANTHER" id="PTHR30591:SF1">
    <property type="entry name" value="RECBCD ENZYME SUBUNIT RECC"/>
    <property type="match status" value="1"/>
</dbReference>
<keyword evidence="3" id="KW-0227">DNA damage</keyword>
<protein>
    <submittedName>
        <fullName evidence="12">Exodeoxyribonuclease V subunit gamma</fullName>
        <ecNumber evidence="12">3.1.11.5</ecNumber>
    </submittedName>
</protein>
<dbReference type="RefSeq" id="WP_158364496.1">
    <property type="nucleotide sequence ID" value="NZ_JAOQKC010000019.1"/>
</dbReference>
<keyword evidence="6" id="KW-0269">Exonuclease</keyword>
<dbReference type="InterPro" id="IPR049035">
    <property type="entry name" value="ADDB_N"/>
</dbReference>
<dbReference type="EMBL" id="JAOQKC010000019">
    <property type="protein sequence ID" value="MCU6697790.1"/>
    <property type="molecule type" value="Genomic_DNA"/>
</dbReference>